<dbReference type="GO" id="GO:0003964">
    <property type="term" value="F:RNA-directed DNA polymerase activity"/>
    <property type="evidence" value="ECO:0007669"/>
    <property type="project" value="UniProtKB-KW"/>
</dbReference>
<dbReference type="InterPro" id="IPR036291">
    <property type="entry name" value="NAD(P)-bd_dom_sf"/>
</dbReference>
<evidence type="ECO:0000256" key="1">
    <source>
        <dbReference type="SAM" id="Coils"/>
    </source>
</evidence>
<keyword evidence="8" id="KW-0808">Transferase</keyword>
<dbReference type="Gene3D" id="3.30.70.270">
    <property type="match status" value="2"/>
</dbReference>
<dbReference type="InterPro" id="IPR043502">
    <property type="entry name" value="DNA/RNA_pol_sf"/>
</dbReference>
<dbReference type="InterPro" id="IPR041577">
    <property type="entry name" value="RT_RNaseH_2"/>
</dbReference>
<feature type="domain" description="Retrotransposon gag" evidence="5">
    <location>
        <begin position="463"/>
        <end position="532"/>
    </location>
</feature>
<protein>
    <submittedName>
        <fullName evidence="8">Reverse transcriptase domain-containing protein</fullName>
    </submittedName>
</protein>
<dbReference type="Gene3D" id="3.40.50.720">
    <property type="entry name" value="NAD(P)-binding Rossmann-like Domain"/>
    <property type="match status" value="1"/>
</dbReference>
<dbReference type="Gene3D" id="1.10.340.70">
    <property type="match status" value="1"/>
</dbReference>
<dbReference type="InterPro" id="IPR036397">
    <property type="entry name" value="RNaseH_sf"/>
</dbReference>
<comment type="caution">
    <text evidence="8">The sequence shown here is derived from an EMBL/GenBank/DDBJ whole genome shotgun (WGS) entry which is preliminary data.</text>
</comment>
<dbReference type="Pfam" id="PF00078">
    <property type="entry name" value="RVT_1"/>
    <property type="match status" value="1"/>
</dbReference>
<dbReference type="PANTHER" id="PTHR48475">
    <property type="entry name" value="RIBONUCLEASE H"/>
    <property type="match status" value="1"/>
</dbReference>
<dbReference type="Gene3D" id="3.10.10.10">
    <property type="entry name" value="HIV Type 1 Reverse Transcriptase, subunit A, domain 1"/>
    <property type="match status" value="1"/>
</dbReference>
<feature type="region of interest" description="Disordered" evidence="2">
    <location>
        <begin position="653"/>
        <end position="685"/>
    </location>
</feature>
<feature type="coiled-coil region" evidence="1">
    <location>
        <begin position="1604"/>
        <end position="1631"/>
    </location>
</feature>
<evidence type="ECO:0000313" key="8">
    <source>
        <dbReference type="EMBL" id="GEU67983.1"/>
    </source>
</evidence>
<dbReference type="Pfam" id="PF03732">
    <property type="entry name" value="Retrotrans_gag"/>
    <property type="match status" value="1"/>
</dbReference>
<accession>A0A6L2M1T8</accession>
<dbReference type="InterPro" id="IPR043128">
    <property type="entry name" value="Rev_trsase/Diguanyl_cyclase"/>
</dbReference>
<feature type="domain" description="Reverse transcriptase" evidence="3">
    <location>
        <begin position="955"/>
        <end position="1011"/>
    </location>
</feature>
<organism evidence="8">
    <name type="scientific">Tanacetum cinerariifolium</name>
    <name type="common">Dalmatian daisy</name>
    <name type="synonym">Chrysanthemum cinerariifolium</name>
    <dbReference type="NCBI Taxonomy" id="118510"/>
    <lineage>
        <taxon>Eukaryota</taxon>
        <taxon>Viridiplantae</taxon>
        <taxon>Streptophyta</taxon>
        <taxon>Embryophyta</taxon>
        <taxon>Tracheophyta</taxon>
        <taxon>Spermatophyta</taxon>
        <taxon>Magnoliopsida</taxon>
        <taxon>eudicotyledons</taxon>
        <taxon>Gunneridae</taxon>
        <taxon>Pentapetalae</taxon>
        <taxon>asterids</taxon>
        <taxon>campanulids</taxon>
        <taxon>Asterales</taxon>
        <taxon>Asteraceae</taxon>
        <taxon>Asteroideae</taxon>
        <taxon>Anthemideae</taxon>
        <taxon>Anthemidinae</taxon>
        <taxon>Tanacetum</taxon>
    </lineage>
</organism>
<keyword evidence="8" id="KW-0548">Nucleotidyltransferase</keyword>
<feature type="compositionally biased region" description="Basic and acidic residues" evidence="2">
    <location>
        <begin position="653"/>
        <end position="672"/>
    </location>
</feature>
<dbReference type="InterPro" id="IPR000477">
    <property type="entry name" value="RT_dom"/>
</dbReference>
<feature type="compositionally biased region" description="Basic and acidic residues" evidence="2">
    <location>
        <begin position="329"/>
        <end position="346"/>
    </location>
</feature>
<name>A0A6L2M1T8_TANCI</name>
<feature type="domain" description="Integrase zinc-binding" evidence="7">
    <location>
        <begin position="1412"/>
        <end position="1464"/>
    </location>
</feature>
<dbReference type="SUPFAM" id="SSF51735">
    <property type="entry name" value="NAD(P)-binding Rossmann-fold domains"/>
    <property type="match status" value="1"/>
</dbReference>
<dbReference type="Pfam" id="PF17921">
    <property type="entry name" value="Integrase_H2C2"/>
    <property type="match status" value="1"/>
</dbReference>
<proteinExistence type="predicted"/>
<gene>
    <name evidence="8" type="ORF">Tci_039961</name>
</gene>
<evidence type="ECO:0000259" key="6">
    <source>
        <dbReference type="Pfam" id="PF17919"/>
    </source>
</evidence>
<feature type="region of interest" description="Disordered" evidence="2">
    <location>
        <begin position="297"/>
        <end position="346"/>
    </location>
</feature>
<dbReference type="Gene3D" id="3.30.420.10">
    <property type="entry name" value="Ribonuclease H-like superfamily/Ribonuclease H"/>
    <property type="match status" value="2"/>
</dbReference>
<feature type="compositionally biased region" description="Basic and acidic residues" evidence="2">
    <location>
        <begin position="382"/>
        <end position="397"/>
    </location>
</feature>
<reference evidence="8" key="1">
    <citation type="journal article" date="2019" name="Sci. Rep.">
        <title>Draft genome of Tanacetum cinerariifolium, the natural source of mosquito coil.</title>
        <authorList>
            <person name="Yamashiro T."/>
            <person name="Shiraishi A."/>
            <person name="Satake H."/>
            <person name="Nakayama K."/>
        </authorList>
    </citation>
    <scope>NUCLEOTIDE SEQUENCE</scope>
</reference>
<dbReference type="SUPFAM" id="SSF56672">
    <property type="entry name" value="DNA/RNA polymerases"/>
    <property type="match status" value="1"/>
</dbReference>
<keyword evidence="8" id="KW-0695">RNA-directed DNA polymerase</keyword>
<feature type="domain" description="NAD-dependent epimerase/dehydratase" evidence="4">
    <location>
        <begin position="14"/>
        <end position="197"/>
    </location>
</feature>
<dbReference type="InterPro" id="IPR012337">
    <property type="entry name" value="RNaseH-like_sf"/>
</dbReference>
<dbReference type="Pfam" id="PF01370">
    <property type="entry name" value="Epimerase"/>
    <property type="match status" value="1"/>
</dbReference>
<sequence length="1698" mass="193450">MSYFPDYRVCVMDAGGCLGSSLVHSLLQRGYFVHAAVHANVEMECLEKAAVSNKKLRIFQTDPLEYHSIVEALEGCRGLFYSFEPAPSDQLSYDELMAEMEVRAAHNVLEACAQTDTIDKVVFTSSATALIWRDPSDSTPSSLDVDERNWTNVNFCKKFKLWHGLSKTLAEKTAWALAMDRGVSMVSVNAGLLLSPDLIITHPYLKDVSAYGRYLCFNHVINCNEDAVKLAKILLPSDVSSLPPSMTVGESMMVPQRISNKKLNKLMVDFETEKLHQEKVQQEKLKAVKARLNFEKASQYSESETPSRRRNLKERLGPRGARTRSISPEQRRGHSKSPKEKGLEKRTVFKRLEKGRQKAATKVLVLRKHKLLPRNIVTKESTLEERKQSQKANEVHEGTGSQTQRSKSQAWRMTYPNHGYAKKRIFLLLGSVNLSFQNPECLVILTYDGSEDHLKIFQAAAKMKRYDDLKKAFLENYLQQKKCIKDLVEIHNIKQRNGESTEEFVRRYKLECMDVKGAPECMKISGFMHGITNPELIKRLHDKIPKSMDEMMSVTAAFLRGEKAASNRERKKLFPSWKQETGQKQNFKRGNFLNEQWLERKQDRFTLLTKTPREILALDKGKFKPPPSLTTQQIEEMLKAGKLSHLIKELKQKQLERSGKDSKEGRNLEKRQTAGNIDGEEDGTEGPMIIMGGHCVHRIYVDEGSSSKILYEHCFSKFRPEIKNQLIPANTPLDEFHGVRSPSPYNGIIKRPWVRKIQAIPSTAHGMIRFPVAGGIVTLQSSRIILLECSVVSEPEVSRPSINQVKEEKIQVAIHPEHPEQTVAIRSTLAEEGRKKLCGLLRRHLDVFAWKPADMTGVPRHIAEHRLNVREGCLPVRQRKRGQAPERNKAISEEVEKLVEAGIIKEVHYHSWLSNPVMVKKHDDSWRMCVDFKDLNKACPKDGYPLPEIDWKIGRNLEVYVDDLVIKSRTEEEVIRDAEETFKTLRKINMKLNPTKCAFGMREGTFLGYKVDADGMRVSPDKVKAVIDLPSPKCLKDVQKLNGKLASLNRFLSKSAKKILAVLKTLKKYTKKSDFQWTPKAKEAFKEMKQSIAELLMLSAPKEKEELIIYLAAAKEDISAVLMTERDGKQVPIYFVSRALQGPEVHYTPMEKLILALVSASKRLKRYFQAHTIFVITDQPIKQLLFNPEVTGRLLKWRFELGEHGIQYRPRTSVKGQILADFIVERPEDGTLDTPMEHREELSDFIMCGRLWGRFNNHESGRDGVHLYSKVNIIYIAKESSMVRYLEKVKNLASTFKGFSLKQIPRGENKKADALSKITSTSFAHLSKQVLLEELREKAIDEKEVLEVVEEGHTWMTPVYEYLTEGVLSEEKKKARTVRRKAGRYAVISEVLYKKYFLGPWLRCVGPLQANYVLREIHEGSCSMHTGPISVVAKALRLGYFWPTMHTDAKNLIKECKDCQVYRPVPKNPQEKLTPITSPWPFYKWGIDIAEPFSKGPDKVKFLIVAIDYFTKWIEAKPVASITGAQVKKFVWDNIVCRFGLPGEGKNNNWVEEVSHVLWAHRTMIKSSNGETPFSLTYGTKAVIPAEIGMPTLRTAEVNVAKNNEALGIRLDLLEEKREQAAIQEARSKAKMEGYYNAIVRSTSFRPGDLVYRNNEASYAKDGGKLGPKWEGPYEVTGALGKGAYKLKDRNGHTLPRT</sequence>
<evidence type="ECO:0000259" key="3">
    <source>
        <dbReference type="Pfam" id="PF00078"/>
    </source>
</evidence>
<dbReference type="GO" id="GO:0003676">
    <property type="term" value="F:nucleic acid binding"/>
    <property type="evidence" value="ECO:0007669"/>
    <property type="project" value="InterPro"/>
</dbReference>
<dbReference type="SUPFAM" id="SSF53098">
    <property type="entry name" value="Ribonuclease H-like"/>
    <property type="match status" value="1"/>
</dbReference>
<evidence type="ECO:0000259" key="4">
    <source>
        <dbReference type="Pfam" id="PF01370"/>
    </source>
</evidence>
<keyword evidence="1" id="KW-0175">Coiled coil</keyword>
<evidence type="ECO:0000256" key="2">
    <source>
        <dbReference type="SAM" id="MobiDB-lite"/>
    </source>
</evidence>
<dbReference type="InterPro" id="IPR001509">
    <property type="entry name" value="Epimerase_deHydtase"/>
</dbReference>
<dbReference type="PANTHER" id="PTHR48475:SF2">
    <property type="entry name" value="RIBONUCLEASE H"/>
    <property type="match status" value="1"/>
</dbReference>
<feature type="compositionally biased region" description="Polar residues" evidence="2">
    <location>
        <begin position="399"/>
        <end position="409"/>
    </location>
</feature>
<feature type="domain" description="Reverse transcriptase/retrotransposon-derived protein RNase H-like" evidence="6">
    <location>
        <begin position="1077"/>
        <end position="1174"/>
    </location>
</feature>
<dbReference type="CDD" id="cd01647">
    <property type="entry name" value="RT_LTR"/>
    <property type="match status" value="1"/>
</dbReference>
<evidence type="ECO:0000259" key="7">
    <source>
        <dbReference type="Pfam" id="PF17921"/>
    </source>
</evidence>
<dbReference type="Pfam" id="PF17919">
    <property type="entry name" value="RT_RNaseH_2"/>
    <property type="match status" value="1"/>
</dbReference>
<evidence type="ECO:0000259" key="5">
    <source>
        <dbReference type="Pfam" id="PF03732"/>
    </source>
</evidence>
<dbReference type="EMBL" id="BKCJ010005666">
    <property type="protein sequence ID" value="GEU67983.1"/>
    <property type="molecule type" value="Genomic_DNA"/>
</dbReference>
<dbReference type="InterPro" id="IPR041588">
    <property type="entry name" value="Integrase_H2C2"/>
</dbReference>
<dbReference type="InterPro" id="IPR005162">
    <property type="entry name" value="Retrotrans_gag_dom"/>
</dbReference>
<feature type="region of interest" description="Disordered" evidence="2">
    <location>
        <begin position="382"/>
        <end position="409"/>
    </location>
</feature>